<evidence type="ECO:0000256" key="15">
    <source>
        <dbReference type="ARBA" id="ARBA00037219"/>
    </source>
</evidence>
<dbReference type="InterPro" id="IPR005467">
    <property type="entry name" value="His_kinase_dom"/>
</dbReference>
<dbReference type="Gene3D" id="6.10.340.10">
    <property type="match status" value="1"/>
</dbReference>
<evidence type="ECO:0000256" key="11">
    <source>
        <dbReference type="ARBA" id="ARBA00022989"/>
    </source>
</evidence>
<dbReference type="EC" id="2.7.13.3" evidence="3"/>
<dbReference type="PATRIC" id="fig|1150625.3.peg.99"/>
<evidence type="ECO:0000256" key="3">
    <source>
        <dbReference type="ARBA" id="ARBA00012438"/>
    </source>
</evidence>
<dbReference type="GO" id="GO:0000155">
    <property type="term" value="F:phosphorelay sensor kinase activity"/>
    <property type="evidence" value="ECO:0007669"/>
    <property type="project" value="InterPro"/>
</dbReference>
<dbReference type="Pfam" id="PF02518">
    <property type="entry name" value="HATPase_c"/>
    <property type="match status" value="1"/>
</dbReference>
<organism evidence="20 21">
    <name type="scientific">Bacillus coahuilensis p1.1.43</name>
    <dbReference type="NCBI Taxonomy" id="1150625"/>
    <lineage>
        <taxon>Bacteria</taxon>
        <taxon>Bacillati</taxon>
        <taxon>Bacillota</taxon>
        <taxon>Bacilli</taxon>
        <taxon>Bacillales</taxon>
        <taxon>Bacillaceae</taxon>
        <taxon>Bacillus</taxon>
    </lineage>
</organism>
<evidence type="ECO:0000256" key="1">
    <source>
        <dbReference type="ARBA" id="ARBA00000085"/>
    </source>
</evidence>
<protein>
    <recommendedName>
        <fullName evidence="16">Heme sensor protein HssS</fullName>
        <ecNumber evidence="3">2.7.13.3</ecNumber>
    </recommendedName>
</protein>
<evidence type="ECO:0000256" key="13">
    <source>
        <dbReference type="ARBA" id="ARBA00023026"/>
    </source>
</evidence>
<dbReference type="PANTHER" id="PTHR45528:SF11">
    <property type="entry name" value="HISTIDINE KINASE"/>
    <property type="match status" value="1"/>
</dbReference>
<evidence type="ECO:0000256" key="4">
    <source>
        <dbReference type="ARBA" id="ARBA00022475"/>
    </source>
</evidence>
<dbReference type="InterPro" id="IPR036890">
    <property type="entry name" value="HATPase_C_sf"/>
</dbReference>
<dbReference type="PROSITE" id="PS50109">
    <property type="entry name" value="HIS_KIN"/>
    <property type="match status" value="1"/>
</dbReference>
<comment type="catalytic activity">
    <reaction evidence="1">
        <text>ATP + protein L-histidine = ADP + protein N-phospho-L-histidine.</text>
        <dbReference type="EC" id="2.7.13.3"/>
    </reaction>
</comment>
<keyword evidence="12" id="KW-0902">Two-component regulatory system</keyword>
<evidence type="ECO:0000259" key="19">
    <source>
        <dbReference type="PROSITE" id="PS50885"/>
    </source>
</evidence>
<dbReference type="InterPro" id="IPR003661">
    <property type="entry name" value="HisK_dim/P_dom"/>
</dbReference>
<dbReference type="SUPFAM" id="SSF55874">
    <property type="entry name" value="ATPase domain of HSP90 chaperone/DNA topoisomerase II/histidine kinase"/>
    <property type="match status" value="1"/>
</dbReference>
<keyword evidence="8" id="KW-0547">Nucleotide-binding</keyword>
<dbReference type="PROSITE" id="PS50885">
    <property type="entry name" value="HAMP"/>
    <property type="match status" value="1"/>
</dbReference>
<dbReference type="RefSeq" id="WP_010170195.1">
    <property type="nucleotide sequence ID" value="NZ_LDYG01000001.1"/>
</dbReference>
<evidence type="ECO:0000256" key="16">
    <source>
        <dbReference type="ARBA" id="ARBA00040841"/>
    </source>
</evidence>
<comment type="caution">
    <text evidence="20">The sequence shown here is derived from an EMBL/GenBank/DDBJ whole genome shotgun (WGS) entry which is preliminary data.</text>
</comment>
<dbReference type="InterPro" id="IPR004358">
    <property type="entry name" value="Sig_transdc_His_kin-like_C"/>
</dbReference>
<feature type="domain" description="HAMP" evidence="19">
    <location>
        <begin position="177"/>
        <end position="229"/>
    </location>
</feature>
<evidence type="ECO:0000256" key="14">
    <source>
        <dbReference type="ARBA" id="ARBA00023136"/>
    </source>
</evidence>
<keyword evidence="6" id="KW-0808">Transferase</keyword>
<keyword evidence="4" id="KW-1003">Cell membrane</keyword>
<keyword evidence="13" id="KW-0843">Virulence</keyword>
<comment type="subcellular location">
    <subcellularLocation>
        <location evidence="2">Cell membrane</location>
        <topology evidence="2">Multi-pass membrane protein</topology>
    </subcellularLocation>
</comment>
<keyword evidence="14 17" id="KW-0472">Membrane</keyword>
<dbReference type="SUPFAM" id="SSF47384">
    <property type="entry name" value="Homodimeric domain of signal transducing histidine kinase"/>
    <property type="match status" value="1"/>
</dbReference>
<keyword evidence="9 20" id="KW-0418">Kinase</keyword>
<keyword evidence="21" id="KW-1185">Reference proteome</keyword>
<evidence type="ECO:0000256" key="2">
    <source>
        <dbReference type="ARBA" id="ARBA00004651"/>
    </source>
</evidence>
<dbReference type="InterPro" id="IPR050398">
    <property type="entry name" value="HssS/ArlS-like"/>
</dbReference>
<dbReference type="GO" id="GO:0005886">
    <property type="term" value="C:plasma membrane"/>
    <property type="evidence" value="ECO:0007669"/>
    <property type="project" value="UniProtKB-SubCell"/>
</dbReference>
<keyword evidence="7 17" id="KW-0812">Transmembrane</keyword>
<dbReference type="Gene3D" id="3.30.565.10">
    <property type="entry name" value="Histidine kinase-like ATPase, C-terminal domain"/>
    <property type="match status" value="1"/>
</dbReference>
<reference evidence="20 21" key="1">
    <citation type="journal article" date="2016" name="Front. Microbiol.">
        <title>Microevolution Analysis of Bacillus coahuilensis Unveils Differences in Phosphorus Acquisition Strategies and Their Regulation.</title>
        <authorList>
            <person name="Gomez-Lunar Z."/>
            <person name="Hernandez-Gonzalez I."/>
            <person name="Rodriguez-Torres M.D."/>
            <person name="Souza V."/>
            <person name="Olmedo-Alvarez G."/>
        </authorList>
    </citation>
    <scope>NUCLEOTIDE SEQUENCE [LARGE SCALE GENOMIC DNA]</scope>
    <source>
        <strain evidence="21">p1.1.43</strain>
    </source>
</reference>
<proteinExistence type="predicted"/>
<sequence>MHNSLYFRVIITFIFVVVISVTTAFSITFNHYQERILNEFEQEMIEAGKGMIQLQKSMGQEGLEGYLAGVSTITFNIALYSEDGDVKVFGPNKESVLADPADVQKVLNGGIYRVDEKEKRLVQKVHVGLPFKDGEKRYALFLKPRIVDRVNFLREGLITVLTYVLLIGSVLYLGAAYFLVKPIKKLTALTSKIAKGEFKQIESIRSKDEIGELAKSFNVMTAELTKLETMRKEFISNVSHDLQSPLTSIRGFAVALKENEFSKEQQHHYLTIIQKESERLAKLSENLLKLSVLENMDSLVEKETYRLDQQIREVFLSHQPQWLEKELELDLEGIQMVEIHADRLQLEQVWHNLLTNSIKYSNKGGNIKVDVKEVQGEVHVEFSDTGIGIGEKDLPHIFDRFYMVDKARTPTRQGSGLGLAIVKKIIDIHGGDILIKSNLGKGTSVHIVLPK</sequence>
<dbReference type="InterPro" id="IPR003660">
    <property type="entry name" value="HAMP_dom"/>
</dbReference>
<evidence type="ECO:0000256" key="12">
    <source>
        <dbReference type="ARBA" id="ARBA00023012"/>
    </source>
</evidence>
<dbReference type="AlphaFoldDB" id="A0A147KCK7"/>
<evidence type="ECO:0000256" key="17">
    <source>
        <dbReference type="SAM" id="Phobius"/>
    </source>
</evidence>
<evidence type="ECO:0000259" key="18">
    <source>
        <dbReference type="PROSITE" id="PS50109"/>
    </source>
</evidence>
<dbReference type="PANTHER" id="PTHR45528">
    <property type="entry name" value="SENSOR HISTIDINE KINASE CPXA"/>
    <property type="match status" value="1"/>
</dbReference>
<dbReference type="Gene3D" id="1.10.287.130">
    <property type="match status" value="1"/>
</dbReference>
<evidence type="ECO:0000256" key="10">
    <source>
        <dbReference type="ARBA" id="ARBA00022840"/>
    </source>
</evidence>
<dbReference type="Pfam" id="PF00512">
    <property type="entry name" value="HisKA"/>
    <property type="match status" value="1"/>
</dbReference>
<dbReference type="SMART" id="SM00387">
    <property type="entry name" value="HATPase_c"/>
    <property type="match status" value="1"/>
</dbReference>
<gene>
    <name evidence="20" type="ORF">Q75_00480</name>
</gene>
<feature type="transmembrane region" description="Helical" evidence="17">
    <location>
        <begin position="6"/>
        <end position="29"/>
    </location>
</feature>
<evidence type="ECO:0000256" key="7">
    <source>
        <dbReference type="ARBA" id="ARBA00022692"/>
    </source>
</evidence>
<dbReference type="SUPFAM" id="SSF158472">
    <property type="entry name" value="HAMP domain-like"/>
    <property type="match status" value="1"/>
</dbReference>
<dbReference type="InterPro" id="IPR003594">
    <property type="entry name" value="HATPase_dom"/>
</dbReference>
<dbReference type="STRING" id="1150625.Q75_00480"/>
<dbReference type="CDD" id="cd06225">
    <property type="entry name" value="HAMP"/>
    <property type="match status" value="1"/>
</dbReference>
<keyword evidence="5" id="KW-0597">Phosphoprotein</keyword>
<dbReference type="InterPro" id="IPR036097">
    <property type="entry name" value="HisK_dim/P_sf"/>
</dbReference>
<dbReference type="SMART" id="SM00304">
    <property type="entry name" value="HAMP"/>
    <property type="match status" value="1"/>
</dbReference>
<dbReference type="CDD" id="cd00082">
    <property type="entry name" value="HisKA"/>
    <property type="match status" value="1"/>
</dbReference>
<keyword evidence="10" id="KW-0067">ATP-binding</keyword>
<evidence type="ECO:0000313" key="21">
    <source>
        <dbReference type="Proteomes" id="UP000074108"/>
    </source>
</evidence>
<dbReference type="SMART" id="SM00388">
    <property type="entry name" value="HisKA"/>
    <property type="match status" value="1"/>
</dbReference>
<comment type="function">
    <text evidence="15">Member of the two-component regulatory system HssS/HssR involved in intracellular heme homeostasis and tempering of staphylococcal virulence. HssS functions as a heme sensor histidine kinase which is autophosphorylated at a histidine residue and transfers its phosphate group to an aspartate residue of HssR. HssR/HssS activates the expression of hrtAB, an efflux pump, in response to extracellular heme, hemin, hemoglobin or blood.</text>
</comment>
<dbReference type="Proteomes" id="UP000074108">
    <property type="component" value="Unassembled WGS sequence"/>
</dbReference>
<dbReference type="PRINTS" id="PR00344">
    <property type="entry name" value="BCTRLSENSOR"/>
</dbReference>
<dbReference type="FunFam" id="1.10.287.130:FF:000001">
    <property type="entry name" value="Two-component sensor histidine kinase"/>
    <property type="match status" value="1"/>
</dbReference>
<evidence type="ECO:0000256" key="6">
    <source>
        <dbReference type="ARBA" id="ARBA00022679"/>
    </source>
</evidence>
<feature type="transmembrane region" description="Helical" evidence="17">
    <location>
        <begin position="157"/>
        <end position="180"/>
    </location>
</feature>
<dbReference type="CDD" id="cd00075">
    <property type="entry name" value="HATPase"/>
    <property type="match status" value="1"/>
</dbReference>
<feature type="domain" description="Histidine kinase" evidence="18">
    <location>
        <begin position="237"/>
        <end position="451"/>
    </location>
</feature>
<evidence type="ECO:0000256" key="8">
    <source>
        <dbReference type="ARBA" id="ARBA00022741"/>
    </source>
</evidence>
<name>A0A147KCK7_9BACI</name>
<evidence type="ECO:0000256" key="9">
    <source>
        <dbReference type="ARBA" id="ARBA00022777"/>
    </source>
</evidence>
<evidence type="ECO:0000313" key="20">
    <source>
        <dbReference type="EMBL" id="KUP09433.1"/>
    </source>
</evidence>
<dbReference type="Pfam" id="PF00672">
    <property type="entry name" value="HAMP"/>
    <property type="match status" value="1"/>
</dbReference>
<accession>A0A147KCK7</accession>
<keyword evidence="11 17" id="KW-1133">Transmembrane helix</keyword>
<dbReference type="FunFam" id="3.30.565.10:FF:000006">
    <property type="entry name" value="Sensor histidine kinase WalK"/>
    <property type="match status" value="1"/>
</dbReference>
<evidence type="ECO:0000256" key="5">
    <source>
        <dbReference type="ARBA" id="ARBA00022553"/>
    </source>
</evidence>
<dbReference type="OrthoDB" id="9813151at2"/>
<dbReference type="GO" id="GO:0005524">
    <property type="term" value="F:ATP binding"/>
    <property type="evidence" value="ECO:0007669"/>
    <property type="project" value="UniProtKB-KW"/>
</dbReference>
<dbReference type="EMBL" id="LDYG01000001">
    <property type="protein sequence ID" value="KUP09433.1"/>
    <property type="molecule type" value="Genomic_DNA"/>
</dbReference>